<comment type="caution">
    <text evidence="1">The sequence shown here is derived from an EMBL/GenBank/DDBJ whole genome shotgun (WGS) entry which is preliminary data.</text>
</comment>
<evidence type="ECO:0000313" key="1">
    <source>
        <dbReference type="EMBL" id="GBP37350.1"/>
    </source>
</evidence>
<dbReference type="Proteomes" id="UP000299102">
    <property type="component" value="Unassembled WGS sequence"/>
</dbReference>
<name>A0A4C1VFI4_EUMVA</name>
<proteinExistence type="predicted"/>
<protein>
    <submittedName>
        <fullName evidence="1">Uncharacterized protein</fullName>
    </submittedName>
</protein>
<keyword evidence="2" id="KW-1185">Reference proteome</keyword>
<evidence type="ECO:0000313" key="2">
    <source>
        <dbReference type="Proteomes" id="UP000299102"/>
    </source>
</evidence>
<sequence length="228" mass="25100">MFIHHEIESRVRAALETRAAKSAFRAYEIQGLREVPKNARVLSSTFGVGDVATLDCMAKKSSTSASCSKHYRDCRLKKKSSKDNPRSAGTTTIVTEEMVEEVSERRCEDEAVVVAVHYRDLQYRVCAGASASAKTGAISRADFFIPPQDLSPAAVMSRRAATRLCNHTFRVIGNLNIDMIDNYSSDRSRSRGPRDACACAAALVFDLILSNTATRRSLATRSLFRVGK</sequence>
<gene>
    <name evidence="1" type="ORF">EVAR_22810_1</name>
</gene>
<organism evidence="1 2">
    <name type="scientific">Eumeta variegata</name>
    <name type="common">Bagworm moth</name>
    <name type="synonym">Eumeta japonica</name>
    <dbReference type="NCBI Taxonomy" id="151549"/>
    <lineage>
        <taxon>Eukaryota</taxon>
        <taxon>Metazoa</taxon>
        <taxon>Ecdysozoa</taxon>
        <taxon>Arthropoda</taxon>
        <taxon>Hexapoda</taxon>
        <taxon>Insecta</taxon>
        <taxon>Pterygota</taxon>
        <taxon>Neoptera</taxon>
        <taxon>Endopterygota</taxon>
        <taxon>Lepidoptera</taxon>
        <taxon>Glossata</taxon>
        <taxon>Ditrysia</taxon>
        <taxon>Tineoidea</taxon>
        <taxon>Psychidae</taxon>
        <taxon>Oiketicinae</taxon>
        <taxon>Eumeta</taxon>
    </lineage>
</organism>
<dbReference type="EMBL" id="BGZK01000332">
    <property type="protein sequence ID" value="GBP37350.1"/>
    <property type="molecule type" value="Genomic_DNA"/>
</dbReference>
<dbReference type="AlphaFoldDB" id="A0A4C1VFI4"/>
<accession>A0A4C1VFI4</accession>
<reference evidence="1 2" key="1">
    <citation type="journal article" date="2019" name="Commun. Biol.">
        <title>The bagworm genome reveals a unique fibroin gene that provides high tensile strength.</title>
        <authorList>
            <person name="Kono N."/>
            <person name="Nakamura H."/>
            <person name="Ohtoshi R."/>
            <person name="Tomita M."/>
            <person name="Numata K."/>
            <person name="Arakawa K."/>
        </authorList>
    </citation>
    <scope>NUCLEOTIDE SEQUENCE [LARGE SCALE GENOMIC DNA]</scope>
</reference>